<dbReference type="InterPro" id="IPR036259">
    <property type="entry name" value="MFS_trans_sf"/>
</dbReference>
<keyword evidence="5 6" id="KW-0472">Membrane</keyword>
<keyword evidence="9" id="KW-1185">Reference proteome</keyword>
<evidence type="ECO:0000256" key="2">
    <source>
        <dbReference type="ARBA" id="ARBA00022448"/>
    </source>
</evidence>
<evidence type="ECO:0000256" key="3">
    <source>
        <dbReference type="ARBA" id="ARBA00022692"/>
    </source>
</evidence>
<dbReference type="GO" id="GO:0012505">
    <property type="term" value="C:endomembrane system"/>
    <property type="evidence" value="ECO:0007669"/>
    <property type="project" value="UniProtKB-SubCell"/>
</dbReference>
<feature type="transmembrane region" description="Helical" evidence="6">
    <location>
        <begin position="331"/>
        <end position="351"/>
    </location>
</feature>
<dbReference type="InterPro" id="IPR050495">
    <property type="entry name" value="ATG22/LtaA_families"/>
</dbReference>
<dbReference type="EMBL" id="LGSZ01000053">
    <property type="protein sequence ID" value="KPH78871.1"/>
    <property type="molecule type" value="Genomic_DNA"/>
</dbReference>
<proteinExistence type="predicted"/>
<gene>
    <name evidence="8" type="ORF">AE618_20840</name>
</gene>
<dbReference type="InterPro" id="IPR020846">
    <property type="entry name" value="MFS_dom"/>
</dbReference>
<comment type="caution">
    <text evidence="8">The sequence shown here is derived from an EMBL/GenBank/DDBJ whole genome shotgun (WGS) entry which is preliminary data.</text>
</comment>
<dbReference type="Proteomes" id="UP000037822">
    <property type="component" value="Unassembled WGS sequence"/>
</dbReference>
<evidence type="ECO:0000256" key="4">
    <source>
        <dbReference type="ARBA" id="ARBA00022989"/>
    </source>
</evidence>
<dbReference type="PATRIC" id="fig|1526658.3.peg.1587"/>
<feature type="transmembrane region" description="Helical" evidence="6">
    <location>
        <begin position="97"/>
        <end position="116"/>
    </location>
</feature>
<feature type="transmembrane region" description="Helical" evidence="6">
    <location>
        <begin position="164"/>
        <end position="185"/>
    </location>
</feature>
<feature type="transmembrane region" description="Helical" evidence="6">
    <location>
        <begin position="275"/>
        <end position="296"/>
    </location>
</feature>
<comment type="subcellular location">
    <subcellularLocation>
        <location evidence="1">Endomembrane system</location>
        <topology evidence="1">Multi-pass membrane protein</topology>
    </subcellularLocation>
</comment>
<keyword evidence="3 6" id="KW-0812">Transmembrane</keyword>
<dbReference type="Gene3D" id="1.20.1250.20">
    <property type="entry name" value="MFS general substrate transporter like domains"/>
    <property type="match status" value="1"/>
</dbReference>
<feature type="transmembrane region" description="Helical" evidence="6">
    <location>
        <begin position="212"/>
        <end position="231"/>
    </location>
</feature>
<evidence type="ECO:0000313" key="8">
    <source>
        <dbReference type="EMBL" id="KPH78871.1"/>
    </source>
</evidence>
<feature type="domain" description="Major facilitator superfamily (MFS) profile" evidence="7">
    <location>
        <begin position="1"/>
        <end position="469"/>
    </location>
</feature>
<feature type="transmembrane region" description="Helical" evidence="6">
    <location>
        <begin position="302"/>
        <end position="319"/>
    </location>
</feature>
<dbReference type="GO" id="GO:0022857">
    <property type="term" value="F:transmembrane transporter activity"/>
    <property type="evidence" value="ECO:0007669"/>
    <property type="project" value="InterPro"/>
</dbReference>
<dbReference type="PANTHER" id="PTHR23519:SF1">
    <property type="entry name" value="AUTOPHAGY-RELATED PROTEIN 22"/>
    <property type="match status" value="1"/>
</dbReference>
<evidence type="ECO:0000256" key="6">
    <source>
        <dbReference type="SAM" id="Phobius"/>
    </source>
</evidence>
<feature type="transmembrane region" description="Helical" evidence="6">
    <location>
        <begin position="378"/>
        <end position="395"/>
    </location>
</feature>
<feature type="transmembrane region" description="Helical" evidence="6">
    <location>
        <begin position="416"/>
        <end position="438"/>
    </location>
</feature>
<feature type="transmembrane region" description="Helical" evidence="6">
    <location>
        <begin position="28"/>
        <end position="53"/>
    </location>
</feature>
<sequence length="469" mass="48645">MVVPMNAVMEPAAIAPVHYPPRRAVTAWLFFDWAAQPFFTLITTFVFAPFFAAALASDPAEGQALWGYATGFAGLCIALLSPLLGGIADRTGPRKPWIAVFGAMLVLGSGALWFAVPGSALAVPIALCGFVVATIGAEFATTFNNAMMTRLVPPERLGWLSGTGWAIGYLGGLISLAIVLALLAADPLTGRTLVGLTPMLGLDAAAREGDRFSGPLTALWFVVFVAPMFLFTPDSARTGMGLTEAAKGGVGRLMDTLRELPRLPSLGRFLLANMIYQDALVALFAFGGIYAAGVFGWQTIEIGIFGIMLTITGTLGAWLGGRVDDAIGGKAVVLGAIACLLVACLGILSLAPDRILFVVEAAPATPGDGLFGSLPEKVYLGLGLLIGLVAGPLQASSRSLMARLAPPERVGEFFGLFALSGKVTSFLGPTLVALATTVFASQRAGLAVLILFFLTGGALLAGVKVKRAP</sequence>
<feature type="transmembrane region" description="Helical" evidence="6">
    <location>
        <begin position="444"/>
        <end position="463"/>
    </location>
</feature>
<dbReference type="InterPro" id="IPR024671">
    <property type="entry name" value="Atg22-like"/>
</dbReference>
<evidence type="ECO:0000256" key="5">
    <source>
        <dbReference type="ARBA" id="ARBA00023136"/>
    </source>
</evidence>
<evidence type="ECO:0000313" key="9">
    <source>
        <dbReference type="Proteomes" id="UP000037822"/>
    </source>
</evidence>
<dbReference type="SUPFAM" id="SSF103473">
    <property type="entry name" value="MFS general substrate transporter"/>
    <property type="match status" value="1"/>
</dbReference>
<feature type="transmembrane region" description="Helical" evidence="6">
    <location>
        <begin position="122"/>
        <end position="143"/>
    </location>
</feature>
<dbReference type="PANTHER" id="PTHR23519">
    <property type="entry name" value="AUTOPHAGY-RELATED PROTEIN 22"/>
    <property type="match status" value="1"/>
</dbReference>
<feature type="transmembrane region" description="Helical" evidence="6">
    <location>
        <begin position="65"/>
        <end position="85"/>
    </location>
</feature>
<reference evidence="8 9" key="1">
    <citation type="submission" date="2015-07" db="EMBL/GenBank/DDBJ databases">
        <title>Whole genome sequencing of Bosea vaviloviae isolated from cave pool.</title>
        <authorList>
            <person name="Tan N.E.H."/>
            <person name="Lee Y.P."/>
            <person name="Gan H.M."/>
            <person name="Barton H."/>
            <person name="Savka M.A."/>
        </authorList>
    </citation>
    <scope>NUCLEOTIDE SEQUENCE [LARGE SCALE GENOMIC DNA]</scope>
    <source>
        <strain evidence="8 9">SD260</strain>
    </source>
</reference>
<protein>
    <submittedName>
        <fullName evidence="8">MFS transporter</fullName>
    </submittedName>
</protein>
<dbReference type="Pfam" id="PF11700">
    <property type="entry name" value="ATG22"/>
    <property type="match status" value="1"/>
</dbReference>
<accession>A0A0N0M9W8</accession>
<keyword evidence="2" id="KW-0813">Transport</keyword>
<keyword evidence="4 6" id="KW-1133">Transmembrane helix</keyword>
<evidence type="ECO:0000259" key="7">
    <source>
        <dbReference type="PROSITE" id="PS50850"/>
    </source>
</evidence>
<name>A0A0N0M9W8_9HYPH</name>
<evidence type="ECO:0000256" key="1">
    <source>
        <dbReference type="ARBA" id="ARBA00004127"/>
    </source>
</evidence>
<dbReference type="AlphaFoldDB" id="A0A0N0M9W8"/>
<organism evidence="8 9">
    <name type="scientific">Bosea vaviloviae</name>
    <dbReference type="NCBI Taxonomy" id="1526658"/>
    <lineage>
        <taxon>Bacteria</taxon>
        <taxon>Pseudomonadati</taxon>
        <taxon>Pseudomonadota</taxon>
        <taxon>Alphaproteobacteria</taxon>
        <taxon>Hyphomicrobiales</taxon>
        <taxon>Boseaceae</taxon>
        <taxon>Bosea</taxon>
    </lineage>
</organism>
<dbReference type="PROSITE" id="PS50850">
    <property type="entry name" value="MFS"/>
    <property type="match status" value="1"/>
</dbReference>